<feature type="non-terminal residue" evidence="2">
    <location>
        <position position="41"/>
    </location>
</feature>
<sequence>MKYILSLDIGTTSTRAIIIDEHGALISSSTKDYELYTPKPG</sequence>
<accession>X1D7D9</accession>
<name>X1D7D9_9ZZZZ</name>
<reference evidence="2" key="1">
    <citation type="journal article" date="2014" name="Front. Microbiol.">
        <title>High frequency of phylogenetically diverse reductive dehalogenase-homologous genes in deep subseafloor sedimentary metagenomes.</title>
        <authorList>
            <person name="Kawai M."/>
            <person name="Futagami T."/>
            <person name="Toyoda A."/>
            <person name="Takaki Y."/>
            <person name="Nishi S."/>
            <person name="Hori S."/>
            <person name="Arai W."/>
            <person name="Tsubouchi T."/>
            <person name="Morono Y."/>
            <person name="Uchiyama I."/>
            <person name="Ito T."/>
            <person name="Fujiyama A."/>
            <person name="Inagaki F."/>
            <person name="Takami H."/>
        </authorList>
    </citation>
    <scope>NUCLEOTIDE SEQUENCE</scope>
    <source>
        <strain evidence="2">Expedition CK06-06</strain>
    </source>
</reference>
<dbReference type="GO" id="GO:0005975">
    <property type="term" value="P:carbohydrate metabolic process"/>
    <property type="evidence" value="ECO:0007669"/>
    <property type="project" value="InterPro"/>
</dbReference>
<dbReference type="Pfam" id="PF00370">
    <property type="entry name" value="FGGY_N"/>
    <property type="match status" value="1"/>
</dbReference>
<dbReference type="SUPFAM" id="SSF53067">
    <property type="entry name" value="Actin-like ATPase domain"/>
    <property type="match status" value="1"/>
</dbReference>
<dbReference type="Gene3D" id="3.30.420.40">
    <property type="match status" value="1"/>
</dbReference>
<evidence type="ECO:0000259" key="1">
    <source>
        <dbReference type="Pfam" id="PF00370"/>
    </source>
</evidence>
<organism evidence="2">
    <name type="scientific">marine sediment metagenome</name>
    <dbReference type="NCBI Taxonomy" id="412755"/>
    <lineage>
        <taxon>unclassified sequences</taxon>
        <taxon>metagenomes</taxon>
        <taxon>ecological metagenomes</taxon>
    </lineage>
</organism>
<proteinExistence type="predicted"/>
<evidence type="ECO:0000313" key="2">
    <source>
        <dbReference type="EMBL" id="GAH16661.1"/>
    </source>
</evidence>
<comment type="caution">
    <text evidence="2">The sequence shown here is derived from an EMBL/GenBank/DDBJ whole genome shotgun (WGS) entry which is preliminary data.</text>
</comment>
<dbReference type="AlphaFoldDB" id="X1D7D9"/>
<protein>
    <recommendedName>
        <fullName evidence="1">Carbohydrate kinase FGGY N-terminal domain-containing protein</fullName>
    </recommendedName>
</protein>
<dbReference type="GO" id="GO:0016301">
    <property type="term" value="F:kinase activity"/>
    <property type="evidence" value="ECO:0007669"/>
    <property type="project" value="InterPro"/>
</dbReference>
<dbReference type="EMBL" id="BART01034341">
    <property type="protein sequence ID" value="GAH16661.1"/>
    <property type="molecule type" value="Genomic_DNA"/>
</dbReference>
<dbReference type="InterPro" id="IPR043129">
    <property type="entry name" value="ATPase_NBD"/>
</dbReference>
<feature type="domain" description="Carbohydrate kinase FGGY N-terminal" evidence="1">
    <location>
        <begin position="3"/>
        <end position="41"/>
    </location>
</feature>
<gene>
    <name evidence="2" type="ORF">S01H4_58723</name>
</gene>
<dbReference type="InterPro" id="IPR018484">
    <property type="entry name" value="FGGY_N"/>
</dbReference>